<feature type="region of interest" description="Disordered" evidence="1">
    <location>
        <begin position="198"/>
        <end position="245"/>
    </location>
</feature>
<evidence type="ECO:0000256" key="1">
    <source>
        <dbReference type="SAM" id="MobiDB-lite"/>
    </source>
</evidence>
<reference evidence="2" key="1">
    <citation type="submission" date="2020-07" db="EMBL/GenBank/DDBJ databases">
        <title>Genome sequence and genetic diversity analysis of an under-domesticated orphan crop, white fonio (Digitaria exilis).</title>
        <authorList>
            <person name="Bennetzen J.L."/>
            <person name="Chen S."/>
            <person name="Ma X."/>
            <person name="Wang X."/>
            <person name="Yssel A.E.J."/>
            <person name="Chaluvadi S.R."/>
            <person name="Johnson M."/>
            <person name="Gangashetty P."/>
            <person name="Hamidou F."/>
            <person name="Sanogo M.D."/>
            <person name="Zwaenepoel A."/>
            <person name="Wallace J."/>
            <person name="Van De Peer Y."/>
            <person name="Van Deynze A."/>
        </authorList>
    </citation>
    <scope>NUCLEOTIDE SEQUENCE</scope>
    <source>
        <tissue evidence="2">Leaves</tissue>
    </source>
</reference>
<evidence type="ECO:0000313" key="2">
    <source>
        <dbReference type="EMBL" id="KAF8711242.1"/>
    </source>
</evidence>
<evidence type="ECO:0000313" key="3">
    <source>
        <dbReference type="Proteomes" id="UP000636709"/>
    </source>
</evidence>
<feature type="compositionally biased region" description="Basic and acidic residues" evidence="1">
    <location>
        <begin position="225"/>
        <end position="245"/>
    </location>
</feature>
<dbReference type="Proteomes" id="UP000636709">
    <property type="component" value="Unassembled WGS sequence"/>
</dbReference>
<accession>A0A835C230</accession>
<comment type="caution">
    <text evidence="2">The sequence shown here is derived from an EMBL/GenBank/DDBJ whole genome shotgun (WGS) entry which is preliminary data.</text>
</comment>
<sequence>MSSKVLAFDVDDETVTYIDPPPDGWPMSSLMEVWGRPCVATGCGETTMLWTLTPDHHRRWELRCSFATIIPSPRSKATGGDGAMVHDAWDCGGGLLIVFFRDDRGCKYEYGPAAVALEVNSVAADNLLPAELQKANFCWEYKPTLIPPATVVAGADAACPGGECDGSTHFSSGTNAYGGDDEEAANGLIVSLTPSRQSWLQGPATPAPSDERLQSPASGHRRVIRIKEGRPEEKPRNARRVRSDDRQQYGIASYSTWTHHVWTAL</sequence>
<organism evidence="2 3">
    <name type="scientific">Digitaria exilis</name>
    <dbReference type="NCBI Taxonomy" id="1010633"/>
    <lineage>
        <taxon>Eukaryota</taxon>
        <taxon>Viridiplantae</taxon>
        <taxon>Streptophyta</taxon>
        <taxon>Embryophyta</taxon>
        <taxon>Tracheophyta</taxon>
        <taxon>Spermatophyta</taxon>
        <taxon>Magnoliopsida</taxon>
        <taxon>Liliopsida</taxon>
        <taxon>Poales</taxon>
        <taxon>Poaceae</taxon>
        <taxon>PACMAD clade</taxon>
        <taxon>Panicoideae</taxon>
        <taxon>Panicodae</taxon>
        <taxon>Paniceae</taxon>
        <taxon>Anthephorinae</taxon>
        <taxon>Digitaria</taxon>
    </lineage>
</organism>
<name>A0A835C230_9POAL</name>
<gene>
    <name evidence="2" type="ORF">HU200_029260</name>
</gene>
<dbReference type="AlphaFoldDB" id="A0A835C230"/>
<keyword evidence="3" id="KW-1185">Reference proteome</keyword>
<dbReference type="OrthoDB" id="695030at2759"/>
<protein>
    <submittedName>
        <fullName evidence="2">Uncharacterized protein</fullName>
    </submittedName>
</protein>
<proteinExistence type="predicted"/>
<dbReference type="EMBL" id="JACEFO010001753">
    <property type="protein sequence ID" value="KAF8711242.1"/>
    <property type="molecule type" value="Genomic_DNA"/>
</dbReference>